<feature type="compositionally biased region" description="Low complexity" evidence="1">
    <location>
        <begin position="876"/>
        <end position="900"/>
    </location>
</feature>
<dbReference type="Gene3D" id="3.40.1360.10">
    <property type="match status" value="1"/>
</dbReference>
<dbReference type="SUPFAM" id="SSF52540">
    <property type="entry name" value="P-loop containing nucleoside triphosphate hydrolases"/>
    <property type="match status" value="1"/>
</dbReference>
<dbReference type="Pfam" id="PF13481">
    <property type="entry name" value="AAA_25"/>
    <property type="match status" value="1"/>
</dbReference>
<dbReference type="GO" id="GO:0006260">
    <property type="term" value="P:DNA replication"/>
    <property type="evidence" value="ECO:0007669"/>
    <property type="project" value="InterPro"/>
</dbReference>
<dbReference type="SUPFAM" id="SSF56731">
    <property type="entry name" value="DNA primase core"/>
    <property type="match status" value="1"/>
</dbReference>
<feature type="compositionally biased region" description="Low complexity" evidence="1">
    <location>
        <begin position="941"/>
        <end position="961"/>
    </location>
</feature>
<dbReference type="InterPro" id="IPR007694">
    <property type="entry name" value="DNA_helicase_DnaB-like_C"/>
</dbReference>
<dbReference type="InterPro" id="IPR034154">
    <property type="entry name" value="TOPRIM_DnaG/twinkle"/>
</dbReference>
<proteinExistence type="predicted"/>
<feature type="domain" description="SF4 helicase" evidence="2">
    <location>
        <begin position="611"/>
        <end position="872"/>
    </location>
</feature>
<dbReference type="GO" id="GO:0043139">
    <property type="term" value="F:5'-3' DNA helicase activity"/>
    <property type="evidence" value="ECO:0007669"/>
    <property type="project" value="InterPro"/>
</dbReference>
<gene>
    <name evidence="3" type="ORF">IWQ60_005590</name>
</gene>
<dbReference type="AlphaFoldDB" id="A0A9W8A8U4"/>
<dbReference type="OrthoDB" id="275278at2759"/>
<dbReference type="InterPro" id="IPR027417">
    <property type="entry name" value="P-loop_NTPase"/>
</dbReference>
<accession>A0A9W8A8U4</accession>
<feature type="region of interest" description="Disordered" evidence="1">
    <location>
        <begin position="864"/>
        <end position="987"/>
    </location>
</feature>
<feature type="compositionally biased region" description="Low complexity" evidence="1">
    <location>
        <begin position="909"/>
        <end position="921"/>
    </location>
</feature>
<dbReference type="Gene3D" id="3.40.50.300">
    <property type="entry name" value="P-loop containing nucleotide triphosphate hydrolases"/>
    <property type="match status" value="1"/>
</dbReference>
<comment type="caution">
    <text evidence="3">The sequence shown here is derived from an EMBL/GenBank/DDBJ whole genome shotgun (WGS) entry which is preliminary data.</text>
</comment>
<feature type="compositionally biased region" description="Polar residues" evidence="1">
    <location>
        <begin position="82"/>
        <end position="101"/>
    </location>
</feature>
<name>A0A9W8A8U4_9FUNG</name>
<dbReference type="EMBL" id="JANBPT010000307">
    <property type="protein sequence ID" value="KAJ1923863.1"/>
    <property type="molecule type" value="Genomic_DNA"/>
</dbReference>
<feature type="compositionally biased region" description="Polar residues" evidence="1">
    <location>
        <begin position="114"/>
        <end position="126"/>
    </location>
</feature>
<dbReference type="CDD" id="cd01029">
    <property type="entry name" value="TOPRIM_primases"/>
    <property type="match status" value="1"/>
</dbReference>
<organism evidence="3 4">
    <name type="scientific">Tieghemiomyces parasiticus</name>
    <dbReference type="NCBI Taxonomy" id="78921"/>
    <lineage>
        <taxon>Eukaryota</taxon>
        <taxon>Fungi</taxon>
        <taxon>Fungi incertae sedis</taxon>
        <taxon>Zoopagomycota</taxon>
        <taxon>Kickxellomycotina</taxon>
        <taxon>Dimargaritomycetes</taxon>
        <taxon>Dimargaritales</taxon>
        <taxon>Dimargaritaceae</taxon>
        <taxon>Tieghemiomyces</taxon>
    </lineage>
</organism>
<feature type="compositionally biased region" description="Low complexity" evidence="1">
    <location>
        <begin position="973"/>
        <end position="987"/>
    </location>
</feature>
<feature type="region of interest" description="Disordered" evidence="1">
    <location>
        <begin position="381"/>
        <end position="431"/>
    </location>
</feature>
<dbReference type="GO" id="GO:0003697">
    <property type="term" value="F:single-stranded DNA binding"/>
    <property type="evidence" value="ECO:0007669"/>
    <property type="project" value="InterPro"/>
</dbReference>
<feature type="compositionally biased region" description="Low complexity" evidence="1">
    <location>
        <begin position="383"/>
        <end position="411"/>
    </location>
</feature>
<protein>
    <recommendedName>
        <fullName evidence="2">SF4 helicase domain-containing protein</fullName>
    </recommendedName>
</protein>
<dbReference type="PANTHER" id="PTHR12873:SF0">
    <property type="entry name" value="TWINKLE MTDNA HELICASE"/>
    <property type="match status" value="1"/>
</dbReference>
<dbReference type="InterPro" id="IPR027032">
    <property type="entry name" value="Twinkle-like"/>
</dbReference>
<evidence type="ECO:0000256" key="1">
    <source>
        <dbReference type="SAM" id="MobiDB-lite"/>
    </source>
</evidence>
<dbReference type="GO" id="GO:0005524">
    <property type="term" value="F:ATP binding"/>
    <property type="evidence" value="ECO:0007669"/>
    <property type="project" value="InterPro"/>
</dbReference>
<feature type="region of interest" description="Disordered" evidence="1">
    <location>
        <begin position="73"/>
        <end position="133"/>
    </location>
</feature>
<sequence length="987" mass="107511">MLSRVLSARLTARGRLAPIMRMTSVESLCPPRTILAQAYHAAKPVPIKGGKAQHRTYIAAVVDEVIAEIEQPAPPGQEANESRTLPHSQVSETVDSGTLESPLQDKPSAKPILKSTSKPARKSATTLKKVKPGNRGEFDLYDYGYIRSTNISKYNQSSNGPLPKGTTTTRATVPSLSAMYNQLHKMGQNPRQGPKSTELLVKCPKCRPRPERHNYTAHLDKTTGRFVCTKCLTQGSWSDYKKLVKGNPHFHLESVSSLMGEGQPRIGSDPFDRPLGDVVTYMRNLPQNPVVYQCLTGEGADQHRLRPETLEKFMVGLTYLNTNPATIDSAKDAIHSTRAYERDEMTHTFHGDGSEGSQDIFPFLVFPRTAINDSVVDGVTKRTGSVGTAPSSSSAAALDSVADDVATTTTDDPAEPPDSDHVSSSSSTTSSSAQALLPLAGHKVTRFRALSFPGSEHVVFDPVRNNQPGLFGLHLAPVDADTLILTGTELDAMAAYQETGIPSVALPANAFQLPLEEMRILDRFSRIYVWLDDDMQGQEAALRLVNKLGIDRTLMVTSRGGLATGPINASAALRGGHSFQAILDMARPLGHEQILDFNTLRDAVQQEVLHPVDVAGVRSRDLTQYNKILKGLRPGELTIVSGTTGVGKTTILSHLSLDFCQSGVSTLWGSFEIPNVRLAKRMLYQFSNKDLSQHPEEFDYWADKFEQLPLHFLKFFGSTEASTVIETMKHAVYAYDVQHVLIDNLQFMMTGQGRGYEKWDLQEAAMNTFRKFATENNVHVTLVVHPRKERDDKGMIDINSVFGSAKITQDSDNVVLIQKVAKVTKSQANEFGDALPTRYLDVQKNRFDGTLGKIYLSFDNTSLQVRGASPPPPTTSPASTRTLSKLKPKSTAAAATPVVTDVKKETDSNEITATTTTTVAESAEKETKKSPRTKKTKPTEEVPVGTPAAAAASAEVNVETAQRTDTSGEVTSDDGSSTIDTSSELSG</sequence>
<keyword evidence="4" id="KW-1185">Reference proteome</keyword>
<evidence type="ECO:0000259" key="2">
    <source>
        <dbReference type="PROSITE" id="PS51199"/>
    </source>
</evidence>
<reference evidence="3" key="1">
    <citation type="submission" date="2022-07" db="EMBL/GenBank/DDBJ databases">
        <title>Phylogenomic reconstructions and comparative analyses of Kickxellomycotina fungi.</title>
        <authorList>
            <person name="Reynolds N.K."/>
            <person name="Stajich J.E."/>
            <person name="Barry K."/>
            <person name="Grigoriev I.V."/>
            <person name="Crous P."/>
            <person name="Smith M.E."/>
        </authorList>
    </citation>
    <scope>NUCLEOTIDE SEQUENCE</scope>
    <source>
        <strain evidence="3">RSA 861</strain>
    </source>
</reference>
<dbReference type="PANTHER" id="PTHR12873">
    <property type="entry name" value="T7-LIKE MITOCHONDRIAL DNA HELICASE"/>
    <property type="match status" value="1"/>
</dbReference>
<dbReference type="PROSITE" id="PS51199">
    <property type="entry name" value="SF4_HELICASE"/>
    <property type="match status" value="1"/>
</dbReference>
<dbReference type="CDD" id="cd01122">
    <property type="entry name" value="Twinkle_C"/>
    <property type="match status" value="1"/>
</dbReference>
<dbReference type="Proteomes" id="UP001150569">
    <property type="component" value="Unassembled WGS sequence"/>
</dbReference>
<evidence type="ECO:0000313" key="3">
    <source>
        <dbReference type="EMBL" id="KAJ1923863.1"/>
    </source>
</evidence>
<evidence type="ECO:0000313" key="4">
    <source>
        <dbReference type="Proteomes" id="UP001150569"/>
    </source>
</evidence>